<gene>
    <name evidence="2" type="ORF">CP500_016695</name>
</gene>
<dbReference type="Pfam" id="PF05685">
    <property type="entry name" value="Uma2"/>
    <property type="match status" value="1"/>
</dbReference>
<accession>A0A2G4EXQ0</accession>
<evidence type="ECO:0000313" key="3">
    <source>
        <dbReference type="Proteomes" id="UP000226442"/>
    </source>
</evidence>
<reference evidence="2" key="1">
    <citation type="submission" date="2017-10" db="EMBL/GenBank/DDBJ databases">
        <title>Draft genome sequence of the planktic cyanobacteria Tychonema bourrellyi isolated from alpine lentic freshwater.</title>
        <authorList>
            <person name="Tett A."/>
            <person name="Armanini F."/>
            <person name="Asnicar F."/>
            <person name="Boscaini A."/>
            <person name="Pasolli E."/>
            <person name="Zolfo M."/>
            <person name="Donati C."/>
            <person name="Salmaso N."/>
            <person name="Segata N."/>
        </authorList>
    </citation>
    <scope>NUCLEOTIDE SEQUENCE</scope>
    <source>
        <strain evidence="2">FEM_GT703</strain>
    </source>
</reference>
<organism evidence="2 3">
    <name type="scientific">Tychonema bourrellyi FEM_GT703</name>
    <dbReference type="NCBI Taxonomy" id="2040638"/>
    <lineage>
        <taxon>Bacteria</taxon>
        <taxon>Bacillati</taxon>
        <taxon>Cyanobacteriota</taxon>
        <taxon>Cyanophyceae</taxon>
        <taxon>Oscillatoriophycideae</taxon>
        <taxon>Oscillatoriales</taxon>
        <taxon>Microcoleaceae</taxon>
        <taxon>Tychonema</taxon>
    </lineage>
</organism>
<comment type="caution">
    <text evidence="2">The sequence shown here is derived from an EMBL/GenBank/DDBJ whole genome shotgun (WGS) entry which is preliminary data.</text>
</comment>
<dbReference type="InterPro" id="IPR008538">
    <property type="entry name" value="Uma2"/>
</dbReference>
<protein>
    <submittedName>
        <fullName evidence="2">Uma2 family endonuclease</fullName>
    </submittedName>
</protein>
<dbReference type="Proteomes" id="UP000226442">
    <property type="component" value="Unassembled WGS sequence"/>
</dbReference>
<dbReference type="Gene3D" id="3.90.1570.10">
    <property type="entry name" value="tt1808, chain A"/>
    <property type="match status" value="1"/>
</dbReference>
<proteinExistence type="predicted"/>
<name>A0A2G4EXQ0_9CYAN</name>
<dbReference type="CDD" id="cd06260">
    <property type="entry name" value="DUF820-like"/>
    <property type="match status" value="1"/>
</dbReference>
<dbReference type="AlphaFoldDB" id="A0A2G4EXQ0"/>
<keyword evidence="2" id="KW-0378">Hydrolase</keyword>
<dbReference type="RefSeq" id="WP_096829478.1">
    <property type="nucleotide sequence ID" value="NZ_NXIB02000108.1"/>
</dbReference>
<dbReference type="InterPro" id="IPR011335">
    <property type="entry name" value="Restrct_endonuc-II-like"/>
</dbReference>
<evidence type="ECO:0000313" key="2">
    <source>
        <dbReference type="EMBL" id="PHX54313.1"/>
    </source>
</evidence>
<keyword evidence="2" id="KW-0255">Endonuclease</keyword>
<keyword evidence="2" id="KW-0540">Nuclease</keyword>
<dbReference type="PANTHER" id="PTHR36558:SF1">
    <property type="entry name" value="RESTRICTION ENDONUCLEASE DOMAIN-CONTAINING PROTEIN-RELATED"/>
    <property type="match status" value="1"/>
</dbReference>
<feature type="domain" description="Putative restriction endonuclease" evidence="1">
    <location>
        <begin position="13"/>
        <end position="175"/>
    </location>
</feature>
<dbReference type="OrthoDB" id="422510at2"/>
<evidence type="ECO:0000259" key="1">
    <source>
        <dbReference type="Pfam" id="PF05685"/>
    </source>
</evidence>
<dbReference type="EMBL" id="NXIB02000108">
    <property type="protein sequence ID" value="PHX54313.1"/>
    <property type="molecule type" value="Genomic_DNA"/>
</dbReference>
<dbReference type="SUPFAM" id="SSF52980">
    <property type="entry name" value="Restriction endonuclease-like"/>
    <property type="match status" value="1"/>
</dbReference>
<dbReference type="GO" id="GO:0004519">
    <property type="term" value="F:endonuclease activity"/>
    <property type="evidence" value="ECO:0007669"/>
    <property type="project" value="UniProtKB-KW"/>
</dbReference>
<sequence>MIAQVETKTYTAQEYLEAEVNSLDRHEFINGEIILMAGGTPDHNEIALNLGGALKLALKGKPYRTFSSDQRLWVPQLNNYTYPDVMVVAKPIELQSGRTDTITNPLLIAEVLSKGTRAYDRDEKFAAYRSIPSFQEYLLIDQYRLQVEQYSKTDANKWIFSEYGVIGDRLMLTSVQVEIAIADLYENIEFNE</sequence>
<dbReference type="PANTHER" id="PTHR36558">
    <property type="entry name" value="GLR1098 PROTEIN"/>
    <property type="match status" value="1"/>
</dbReference>
<keyword evidence="3" id="KW-1185">Reference proteome</keyword>
<dbReference type="InterPro" id="IPR012296">
    <property type="entry name" value="Nuclease_put_TT1808"/>
</dbReference>